<dbReference type="EMBL" id="CM032181">
    <property type="protein sequence ID" value="KAG7099523.1"/>
    <property type="molecule type" value="Genomic_DNA"/>
</dbReference>
<sequence>MSLRSHPAVPDCRSSETRTISVASIARLLGHHLKHHIGVGIICAVAYFDPGNWSVDMQAGANFGYRPMLFIVLLSGCGAILLQTLAIRLGCVTGLDLASHCRLLFHNHPTHPRLVRRAILYPLYVCAEIAIISTDLAELLGSAIGLCLIFPRLPLYAGVLLTATDIFIFLFFADPSRGHGRPVRVFEAIIIILVLTVLCCFIVLLVKVKAHWPSVFLGYIPSKDLFHSKPNAIYSAIGILGATIMPHALFLGSFLSTQDRVSLKTPSQEPLPTCSTDHQTFGDRLKRRFKQLFSVSRAERIAASRAYRTEYGERENNSLSFIRQHLNHAITDVVTSLLGFAIPINSAILILAATVYHNRHPLQETVGLFDAHDLIKRNIGSGSALVYAFALVCTGQAASVTATLAGQVVSEGFLDWRMSPFLRRLVTRLISLIPSVAVSVSVGRDGVDTLLVISQVILSVALPFIAFPLIYLTSSAMVMRVVELSDRPSTFSEANEKQELHCEHRSQITPTDSPAATPMQATGSEGVHMELPPSELHPTMAVIGDVREVTAPSFHEGLEYVDFSNSRCVAGIAYAVWAVIVTANCYALIMLFMGRE</sequence>
<feature type="transmembrane region" description="Helical" evidence="5">
    <location>
        <begin position="185"/>
        <end position="206"/>
    </location>
</feature>
<evidence type="ECO:0000256" key="4">
    <source>
        <dbReference type="ARBA" id="ARBA00023136"/>
    </source>
</evidence>
<feature type="transmembrane region" description="Helical" evidence="5">
    <location>
        <begin position="425"/>
        <end position="443"/>
    </location>
</feature>
<dbReference type="GO" id="GO:0030026">
    <property type="term" value="P:intracellular manganese ion homeostasis"/>
    <property type="evidence" value="ECO:0007669"/>
    <property type="project" value="TreeGrafter"/>
</dbReference>
<dbReference type="GO" id="GO:0034755">
    <property type="term" value="P:iron ion transmembrane transport"/>
    <property type="evidence" value="ECO:0007669"/>
    <property type="project" value="TreeGrafter"/>
</dbReference>
<keyword evidence="4 5" id="KW-0472">Membrane</keyword>
<feature type="transmembrane region" description="Helical" evidence="5">
    <location>
        <begin position="449"/>
        <end position="472"/>
    </location>
</feature>
<dbReference type="RefSeq" id="XP_043015993.1">
    <property type="nucleotide sequence ID" value="XM_043147288.1"/>
</dbReference>
<dbReference type="Pfam" id="PF01566">
    <property type="entry name" value="Nramp"/>
    <property type="match status" value="2"/>
</dbReference>
<accession>A0A9P8AFG4</accession>
<dbReference type="Proteomes" id="UP001049176">
    <property type="component" value="Chromosome 1"/>
</dbReference>
<evidence type="ECO:0008006" key="8">
    <source>
        <dbReference type="Google" id="ProtNLM"/>
    </source>
</evidence>
<dbReference type="OrthoDB" id="409173at2759"/>
<evidence type="ECO:0000256" key="2">
    <source>
        <dbReference type="ARBA" id="ARBA00022692"/>
    </source>
</evidence>
<keyword evidence="2 5" id="KW-0812">Transmembrane</keyword>
<reference evidence="6" key="1">
    <citation type="journal article" date="2021" name="Genome Biol. Evol.">
        <title>The assembled and annotated genome of the fairy-ring fungus Marasmius oreades.</title>
        <authorList>
            <person name="Hiltunen M."/>
            <person name="Ament-Velasquez S.L."/>
            <person name="Johannesson H."/>
        </authorList>
    </citation>
    <scope>NUCLEOTIDE SEQUENCE</scope>
    <source>
        <strain evidence="6">03SP1</strain>
    </source>
</reference>
<dbReference type="NCBIfam" id="NF037982">
    <property type="entry name" value="Nramp_1"/>
    <property type="match status" value="1"/>
</dbReference>
<name>A0A9P8AFG4_9AGAR</name>
<proteinExistence type="predicted"/>
<evidence type="ECO:0000256" key="5">
    <source>
        <dbReference type="SAM" id="Phobius"/>
    </source>
</evidence>
<keyword evidence="7" id="KW-1185">Reference proteome</keyword>
<evidence type="ECO:0000256" key="3">
    <source>
        <dbReference type="ARBA" id="ARBA00022989"/>
    </source>
</evidence>
<comment type="caution">
    <text evidence="6">The sequence shown here is derived from an EMBL/GenBank/DDBJ whole genome shotgun (WGS) entry which is preliminary data.</text>
</comment>
<feature type="transmembrane region" description="Helical" evidence="5">
    <location>
        <begin position="232"/>
        <end position="255"/>
    </location>
</feature>
<dbReference type="KEGG" id="more:E1B28_001366"/>
<feature type="transmembrane region" description="Helical" evidence="5">
    <location>
        <begin position="68"/>
        <end position="98"/>
    </location>
</feature>
<organism evidence="6 7">
    <name type="scientific">Marasmius oreades</name>
    <name type="common">fairy-ring Marasmius</name>
    <dbReference type="NCBI Taxonomy" id="181124"/>
    <lineage>
        <taxon>Eukaryota</taxon>
        <taxon>Fungi</taxon>
        <taxon>Dikarya</taxon>
        <taxon>Basidiomycota</taxon>
        <taxon>Agaricomycotina</taxon>
        <taxon>Agaricomycetes</taxon>
        <taxon>Agaricomycetidae</taxon>
        <taxon>Agaricales</taxon>
        <taxon>Marasmiineae</taxon>
        <taxon>Marasmiaceae</taxon>
        <taxon>Marasmius</taxon>
    </lineage>
</organism>
<dbReference type="NCBIfam" id="TIGR01197">
    <property type="entry name" value="nramp"/>
    <property type="match status" value="1"/>
</dbReference>
<feature type="transmembrane region" description="Helical" evidence="5">
    <location>
        <begin position="153"/>
        <end position="173"/>
    </location>
</feature>
<dbReference type="GO" id="GO:0005384">
    <property type="term" value="F:manganese ion transmembrane transporter activity"/>
    <property type="evidence" value="ECO:0007669"/>
    <property type="project" value="TreeGrafter"/>
</dbReference>
<dbReference type="GO" id="GO:0015086">
    <property type="term" value="F:cadmium ion transmembrane transporter activity"/>
    <property type="evidence" value="ECO:0007669"/>
    <property type="project" value="TreeGrafter"/>
</dbReference>
<dbReference type="GO" id="GO:0005886">
    <property type="term" value="C:plasma membrane"/>
    <property type="evidence" value="ECO:0007669"/>
    <property type="project" value="TreeGrafter"/>
</dbReference>
<dbReference type="PANTHER" id="PTHR11706">
    <property type="entry name" value="SOLUTE CARRIER PROTEIN FAMILY 11 MEMBER"/>
    <property type="match status" value="1"/>
</dbReference>
<feature type="transmembrane region" description="Helical" evidence="5">
    <location>
        <begin position="384"/>
        <end position="405"/>
    </location>
</feature>
<protein>
    <recommendedName>
        <fullName evidence="8">Natural resistance-associated macrophage protein</fullName>
    </recommendedName>
</protein>
<dbReference type="AlphaFoldDB" id="A0A9P8AFG4"/>
<keyword evidence="3 5" id="KW-1133">Transmembrane helix</keyword>
<evidence type="ECO:0000256" key="1">
    <source>
        <dbReference type="ARBA" id="ARBA00004141"/>
    </source>
</evidence>
<dbReference type="PANTHER" id="PTHR11706:SF101">
    <property type="entry name" value="MANGANESE TRANSPORTER SMF1"/>
    <property type="match status" value="1"/>
</dbReference>
<evidence type="ECO:0000313" key="7">
    <source>
        <dbReference type="Proteomes" id="UP001049176"/>
    </source>
</evidence>
<comment type="subcellular location">
    <subcellularLocation>
        <location evidence="1">Membrane</location>
        <topology evidence="1">Multi-pass membrane protein</topology>
    </subcellularLocation>
</comment>
<feature type="transmembrane region" description="Helical" evidence="5">
    <location>
        <begin position="572"/>
        <end position="593"/>
    </location>
</feature>
<evidence type="ECO:0000313" key="6">
    <source>
        <dbReference type="EMBL" id="KAG7099523.1"/>
    </source>
</evidence>
<dbReference type="InterPro" id="IPR001046">
    <property type="entry name" value="NRAMP_fam"/>
</dbReference>
<dbReference type="GeneID" id="66070442"/>
<gene>
    <name evidence="6" type="ORF">E1B28_001366</name>
</gene>
<feature type="transmembrane region" description="Helical" evidence="5">
    <location>
        <begin position="28"/>
        <end position="48"/>
    </location>
</feature>
<dbReference type="PRINTS" id="PR00447">
    <property type="entry name" value="NATRESASSCMP"/>
</dbReference>